<evidence type="ECO:0000313" key="10">
    <source>
        <dbReference type="EMBL" id="JAV62293.1"/>
    </source>
</evidence>
<organism evidence="10">
    <name type="scientific">Photinus pyralis</name>
    <name type="common">Common eastern firefly</name>
    <name type="synonym">Lampyris pyralis</name>
    <dbReference type="NCBI Taxonomy" id="7054"/>
    <lineage>
        <taxon>Eukaryota</taxon>
        <taxon>Metazoa</taxon>
        <taxon>Ecdysozoa</taxon>
        <taxon>Arthropoda</taxon>
        <taxon>Hexapoda</taxon>
        <taxon>Insecta</taxon>
        <taxon>Pterygota</taxon>
        <taxon>Neoptera</taxon>
        <taxon>Endopterygota</taxon>
        <taxon>Coleoptera</taxon>
        <taxon>Polyphaga</taxon>
        <taxon>Elateriformia</taxon>
        <taxon>Elateroidea</taxon>
        <taxon>Lampyridae</taxon>
        <taxon>Lampyrinae</taxon>
        <taxon>Photinus</taxon>
    </lineage>
</organism>
<dbReference type="AlphaFoldDB" id="A0A1Y1KLK7"/>
<dbReference type="SUPFAM" id="SSF56801">
    <property type="entry name" value="Acetyl-CoA synthetase-like"/>
    <property type="match status" value="1"/>
</dbReference>
<dbReference type="Gene3D" id="3.40.50.12780">
    <property type="entry name" value="N-terminal domain of ligase-like"/>
    <property type="match status" value="1"/>
</dbReference>
<dbReference type="FunFam" id="3.30.300.30:FF:000008">
    <property type="entry name" value="2,3-dihydroxybenzoate-AMP ligase"/>
    <property type="match status" value="1"/>
</dbReference>
<dbReference type="InterPro" id="IPR020845">
    <property type="entry name" value="AMP-binding_CS"/>
</dbReference>
<evidence type="ECO:0000259" key="9">
    <source>
        <dbReference type="Pfam" id="PF13193"/>
    </source>
</evidence>
<evidence type="ECO:0000256" key="3">
    <source>
        <dbReference type="ARBA" id="ARBA00037247"/>
    </source>
</evidence>
<dbReference type="PROSITE" id="PS00455">
    <property type="entry name" value="AMP_BINDING"/>
    <property type="match status" value="1"/>
</dbReference>
<evidence type="ECO:0000256" key="6">
    <source>
        <dbReference type="ARBA" id="ARBA00047319"/>
    </source>
</evidence>
<dbReference type="OrthoDB" id="10253115at2759"/>
<keyword evidence="12" id="KW-1185">Reference proteome</keyword>
<feature type="domain" description="AMP-dependent synthetase/ligase" evidence="8">
    <location>
        <begin position="41"/>
        <end position="426"/>
    </location>
</feature>
<gene>
    <name evidence="11" type="ORF">PPYR_12287</name>
</gene>
<dbReference type="InterPro" id="IPR025110">
    <property type="entry name" value="AMP-bd_C"/>
</dbReference>
<reference evidence="11 12" key="2">
    <citation type="journal article" date="2018" name="Elife">
        <title>Firefly genomes illuminate parallel origins of bioluminescence in beetles.</title>
        <authorList>
            <person name="Fallon T.R."/>
            <person name="Lower S.E."/>
            <person name="Chang C.H."/>
            <person name="Bessho-Uehara M."/>
            <person name="Martin G.J."/>
            <person name="Bewick A.J."/>
            <person name="Behringer M."/>
            <person name="Debat H.J."/>
            <person name="Wong I."/>
            <person name="Day J.C."/>
            <person name="Suvorov A."/>
            <person name="Silva C.J."/>
            <person name="Stanger-Hall K.F."/>
            <person name="Hall D.W."/>
            <person name="Schmitz R.J."/>
            <person name="Nelson D.R."/>
            <person name="Lewis S.M."/>
            <person name="Shigenobu S."/>
            <person name="Bybee S.M."/>
            <person name="Larracuente A.M."/>
            <person name="Oba Y."/>
            <person name="Weng J.K."/>
        </authorList>
    </citation>
    <scope>NUCLEOTIDE SEQUENCE [LARGE SCALE GENOMIC DNA]</scope>
    <source>
        <strain evidence="11">1611_PpyrPB1</strain>
        <tissue evidence="11">Whole body</tissue>
    </source>
</reference>
<evidence type="ECO:0000256" key="5">
    <source>
        <dbReference type="ARBA" id="ARBA00039638"/>
    </source>
</evidence>
<dbReference type="GO" id="GO:0031956">
    <property type="term" value="F:medium-chain fatty acid-CoA ligase activity"/>
    <property type="evidence" value="ECO:0007669"/>
    <property type="project" value="UniProtKB-EC"/>
</dbReference>
<feature type="domain" description="AMP-binding enzyme C-terminal" evidence="9">
    <location>
        <begin position="477"/>
        <end position="552"/>
    </location>
</feature>
<dbReference type="Pfam" id="PF00501">
    <property type="entry name" value="AMP-binding"/>
    <property type="match status" value="1"/>
</dbReference>
<comment type="function">
    <text evidence="3">Acyl-CoA synthases catalyze the initial reaction in fatty acid metabolism, by forming a thioester with CoA. Has some preference toward medium-chain substrates. Plays a role in adipocyte differentiation.</text>
</comment>
<evidence type="ECO:0000313" key="11">
    <source>
        <dbReference type="EMBL" id="KAB0795448.1"/>
    </source>
</evidence>
<dbReference type="InterPro" id="IPR045851">
    <property type="entry name" value="AMP-bd_C_sf"/>
</dbReference>
<dbReference type="GO" id="GO:0006631">
    <property type="term" value="P:fatty acid metabolic process"/>
    <property type="evidence" value="ECO:0007669"/>
    <property type="project" value="TreeGrafter"/>
</dbReference>
<accession>A0A1Y1KLK7</accession>
<reference evidence="10" key="1">
    <citation type="journal article" date="2016" name="Sci. Rep.">
        <title>Molecular characterization of firefly nuptial gifts: a multi-omics approach sheds light on postcopulatory sexual selection.</title>
        <authorList>
            <person name="Al-Wathiqui N."/>
            <person name="Fallon T.R."/>
            <person name="South A."/>
            <person name="Weng J.K."/>
            <person name="Lewis S.M."/>
        </authorList>
    </citation>
    <scope>NUCLEOTIDE SEQUENCE</scope>
</reference>
<dbReference type="InterPro" id="IPR042099">
    <property type="entry name" value="ANL_N_sf"/>
</dbReference>
<dbReference type="PANTHER" id="PTHR43201">
    <property type="entry name" value="ACYL-COA SYNTHETASE"/>
    <property type="match status" value="1"/>
</dbReference>
<protein>
    <recommendedName>
        <fullName evidence="5">Medium-chain acyl-CoA ligase ACSF2, mitochondrial</fullName>
        <ecNumber evidence="4">6.2.1.2</ecNumber>
    </recommendedName>
</protein>
<name>A0A1Y1KLK7_PHOPY</name>
<dbReference type="InParanoid" id="A0A1Y1KLK7"/>
<evidence type="ECO:0000256" key="2">
    <source>
        <dbReference type="ARBA" id="ARBA00022598"/>
    </source>
</evidence>
<dbReference type="Gene3D" id="3.30.300.30">
    <property type="match status" value="1"/>
</dbReference>
<evidence type="ECO:0000313" key="12">
    <source>
        <dbReference type="Proteomes" id="UP000327044"/>
    </source>
</evidence>
<dbReference type="Proteomes" id="UP000327044">
    <property type="component" value="Unassembled WGS sequence"/>
</dbReference>
<proteinExistence type="inferred from homology"/>
<evidence type="ECO:0000259" key="8">
    <source>
        <dbReference type="Pfam" id="PF00501"/>
    </source>
</evidence>
<reference evidence="11" key="3">
    <citation type="submission" date="2019-08" db="EMBL/GenBank/DDBJ databases">
        <authorList>
            <consortium name="Photinus pyralis genome working group"/>
            <person name="Fallon T.R."/>
            <person name="Sander Lower S.E."/>
            <person name="Weng J.-K."/>
        </authorList>
    </citation>
    <scope>NUCLEOTIDE SEQUENCE</scope>
    <source>
        <strain evidence="11">1611_PpyrPB1</strain>
        <tissue evidence="11">Whole body</tissue>
    </source>
</reference>
<dbReference type="InterPro" id="IPR000873">
    <property type="entry name" value="AMP-dep_synth/lig_dom"/>
</dbReference>
<sequence length="566" mass="63049">MNSTSLKQNGDCSRPRYERLSYVHNPGKEPLKYMTIGDLVEESARKYGAINAIVSVCDNQRITYREVLERSSQLANGFLSLGLRKGDKIGLWAPNVPEWIIVFFAAARIGLITVTINPKYQAAELQHALKLCDVKALVCSEKCKTLDFYGILLSLIPDLKTSEPGNVSCTSIPTLKNIITITTSKLKGTYSYYDVMNFGTGEIGDECEVAAEDIANLQFSSGTTGRPKVVCLTHFQMVNNAYHMGKRLGIDDDQHVYCLQPPLFHVFGICVCLLSAYHNGTTLVLPSPLYSPSANIKAMAEERCTVVCGTPTMYIDLVSLQSKLNLKLYARRALIGASPWPSKLVDDIKDILKIKDIKCLYGATELTSAAFHSLKEVNKHNDVAENIAYIGEYVEAKVVDRNQNVVPFGTPGELCIRGYLTMTGYWKEPELTAKVLNKDRWFRTGDQFVLYEDGRGKVVGRLKDMIIRGGENISPSEVEEFLHTHPDIVEASVIGIADERLGEDVGACIRLREGANLSLENLREFCKGKIATYKIPAQIKIMETFPKTLSGKVQKFVLRQEFSRTK</sequence>
<evidence type="ECO:0000256" key="7">
    <source>
        <dbReference type="ARBA" id="ARBA00048277"/>
    </source>
</evidence>
<comment type="catalytic activity">
    <reaction evidence="7">
        <text>a medium-chain fatty acid + ATP + CoA = a medium-chain fatty acyl-CoA + AMP + diphosphate</text>
        <dbReference type="Rhea" id="RHEA:48340"/>
        <dbReference type="ChEBI" id="CHEBI:30616"/>
        <dbReference type="ChEBI" id="CHEBI:33019"/>
        <dbReference type="ChEBI" id="CHEBI:57287"/>
        <dbReference type="ChEBI" id="CHEBI:59558"/>
        <dbReference type="ChEBI" id="CHEBI:90546"/>
        <dbReference type="ChEBI" id="CHEBI:456215"/>
        <dbReference type="EC" id="6.2.1.2"/>
    </reaction>
</comment>
<keyword evidence="2" id="KW-0436">Ligase</keyword>
<dbReference type="EC" id="6.2.1.2" evidence="4"/>
<dbReference type="EMBL" id="VVIM01000008">
    <property type="protein sequence ID" value="KAB0795448.1"/>
    <property type="molecule type" value="Genomic_DNA"/>
</dbReference>
<dbReference type="PANTHER" id="PTHR43201:SF5">
    <property type="entry name" value="MEDIUM-CHAIN ACYL-COA LIGASE ACSF2, MITOCHONDRIAL"/>
    <property type="match status" value="1"/>
</dbReference>
<comment type="similarity">
    <text evidence="1">Belongs to the ATP-dependent AMP-binding enzyme family.</text>
</comment>
<comment type="catalytic activity">
    <reaction evidence="6">
        <text>octanoate + ATP + CoA = octanoyl-CoA + AMP + diphosphate</text>
        <dbReference type="Rhea" id="RHEA:33631"/>
        <dbReference type="ChEBI" id="CHEBI:25646"/>
        <dbReference type="ChEBI" id="CHEBI:30616"/>
        <dbReference type="ChEBI" id="CHEBI:33019"/>
        <dbReference type="ChEBI" id="CHEBI:57287"/>
        <dbReference type="ChEBI" id="CHEBI:57386"/>
        <dbReference type="ChEBI" id="CHEBI:456215"/>
    </reaction>
</comment>
<evidence type="ECO:0000256" key="1">
    <source>
        <dbReference type="ARBA" id="ARBA00006432"/>
    </source>
</evidence>
<evidence type="ECO:0000256" key="4">
    <source>
        <dbReference type="ARBA" id="ARBA00039009"/>
    </source>
</evidence>
<dbReference type="Pfam" id="PF13193">
    <property type="entry name" value="AMP-binding_C"/>
    <property type="match status" value="1"/>
</dbReference>
<dbReference type="EMBL" id="GEZM01080213">
    <property type="protein sequence ID" value="JAV62293.1"/>
    <property type="molecule type" value="Transcribed_RNA"/>
</dbReference>